<feature type="domain" description="Toxin SymE-like" evidence="1">
    <location>
        <begin position="17"/>
        <end position="67"/>
    </location>
</feature>
<dbReference type="RefSeq" id="WP_040265643.1">
    <property type="nucleotide sequence ID" value="NZ_CP050855.1"/>
</dbReference>
<dbReference type="AlphaFoldDB" id="A0A068Z6Z0"/>
<evidence type="ECO:0000259" key="1">
    <source>
        <dbReference type="Pfam" id="PF08845"/>
    </source>
</evidence>
<proteinExistence type="predicted"/>
<name>A0A068Z6Z0_9GAMM</name>
<dbReference type="GeneID" id="93736360"/>
<dbReference type="GO" id="GO:0016070">
    <property type="term" value="P:RNA metabolic process"/>
    <property type="evidence" value="ECO:0007669"/>
    <property type="project" value="InterPro"/>
</dbReference>
<dbReference type="GO" id="GO:0003723">
    <property type="term" value="F:RNA binding"/>
    <property type="evidence" value="ECO:0007669"/>
    <property type="project" value="InterPro"/>
</dbReference>
<dbReference type="Proteomes" id="UP000042738">
    <property type="component" value="Chromosome"/>
</dbReference>
<evidence type="ECO:0000313" key="2">
    <source>
        <dbReference type="EMBL" id="QLH62815.1"/>
    </source>
</evidence>
<accession>A0A068Z6Z0</accession>
<evidence type="ECO:0000313" key="3">
    <source>
        <dbReference type="Proteomes" id="UP000042738"/>
    </source>
</evidence>
<organism evidence="2 3">
    <name type="scientific">Serratia symbiotica</name>
    <dbReference type="NCBI Taxonomy" id="138074"/>
    <lineage>
        <taxon>Bacteria</taxon>
        <taxon>Pseudomonadati</taxon>
        <taxon>Pseudomonadota</taxon>
        <taxon>Gammaproteobacteria</taxon>
        <taxon>Enterobacterales</taxon>
        <taxon>Yersiniaceae</taxon>
        <taxon>Serratia</taxon>
    </lineage>
</organism>
<dbReference type="InterPro" id="IPR014944">
    <property type="entry name" value="Toxin_SymE-like"/>
</dbReference>
<sequence>MADTHHKSGTGTPTTTRAYTVSYIRDSRTFEPAPAVTLKGHWLEQAGFETGTPLEVKVLPDCLILTVKKPSPEPEVIQALRQLCPKLSARKQRELMELIQVMARPKKRTTG</sequence>
<dbReference type="GO" id="GO:0016788">
    <property type="term" value="F:hydrolase activity, acting on ester bonds"/>
    <property type="evidence" value="ECO:0007669"/>
    <property type="project" value="InterPro"/>
</dbReference>
<dbReference type="Pfam" id="PF08845">
    <property type="entry name" value="SymE_toxin"/>
    <property type="match status" value="1"/>
</dbReference>
<dbReference type="EMBL" id="CP050855">
    <property type="protein sequence ID" value="QLH62815.1"/>
    <property type="molecule type" value="Genomic_DNA"/>
</dbReference>
<dbReference type="STRING" id="138074.SYMBAF_50080"/>
<dbReference type="GO" id="GO:0005737">
    <property type="term" value="C:cytoplasm"/>
    <property type="evidence" value="ECO:0007669"/>
    <property type="project" value="InterPro"/>
</dbReference>
<reference evidence="2 3" key="1">
    <citation type="journal article" date="2014" name="Genome Announc.">
        <title>Whole-Genome Sequence of Serratia symbiotica Strain CWBI-2.3T, a Free-Living Symbiont of the Black Bean Aphid Aphis fabae.</title>
        <authorList>
            <person name="Foray V."/>
            <person name="Grigorescu A.S."/>
            <person name="Sabri A."/>
            <person name="Haubruge E."/>
            <person name="Lognay G."/>
            <person name="Francis F."/>
            <person name="Fauconnier M.L."/>
            <person name="Hance T."/>
            <person name="Thonart P."/>
        </authorList>
    </citation>
    <scope>NUCLEOTIDE SEQUENCE [LARGE SCALE GENOMIC DNA]</scope>
    <source>
        <strain evidence="2">CWBI-2.3</strain>
    </source>
</reference>
<gene>
    <name evidence="2" type="ORF">SYMBAF_07545</name>
</gene>
<protein>
    <submittedName>
        <fullName evidence="2">Type I addiction module toxin, SymE family</fullName>
    </submittedName>
</protein>